<feature type="non-terminal residue" evidence="2">
    <location>
        <position position="1"/>
    </location>
</feature>
<feature type="region of interest" description="Disordered" evidence="1">
    <location>
        <begin position="43"/>
        <end position="108"/>
    </location>
</feature>
<feature type="non-terminal residue" evidence="2">
    <location>
        <position position="240"/>
    </location>
</feature>
<reference evidence="3" key="1">
    <citation type="submission" date="2021-01" db="EMBL/GenBank/DDBJ databases">
        <title>Caligus Genome Assembly.</title>
        <authorList>
            <person name="Gallardo-Escarate C."/>
        </authorList>
    </citation>
    <scope>NUCLEOTIDE SEQUENCE [LARGE SCALE GENOMIC DNA]</scope>
</reference>
<evidence type="ECO:0000313" key="3">
    <source>
        <dbReference type="Proteomes" id="UP000595437"/>
    </source>
</evidence>
<keyword evidence="3" id="KW-1185">Reference proteome</keyword>
<protein>
    <submittedName>
        <fullName evidence="2">Leucinerich repeats and immunoglobulinlike domains 3</fullName>
    </submittedName>
</protein>
<evidence type="ECO:0000256" key="1">
    <source>
        <dbReference type="SAM" id="MobiDB-lite"/>
    </source>
</evidence>
<dbReference type="Proteomes" id="UP000595437">
    <property type="component" value="Chromosome 1"/>
</dbReference>
<accession>A0A7T8KIM4</accession>
<name>A0A7T8KIM4_CALRO</name>
<feature type="compositionally biased region" description="Low complexity" evidence="1">
    <location>
        <begin position="77"/>
        <end position="90"/>
    </location>
</feature>
<proteinExistence type="predicted"/>
<gene>
    <name evidence="2" type="ORF">FKW44_001361</name>
</gene>
<feature type="region of interest" description="Disordered" evidence="1">
    <location>
        <begin position="1"/>
        <end position="31"/>
    </location>
</feature>
<dbReference type="AlphaFoldDB" id="A0A7T8KIM4"/>
<dbReference type="EMBL" id="CP045890">
    <property type="protein sequence ID" value="QQP56634.1"/>
    <property type="molecule type" value="Genomic_DNA"/>
</dbReference>
<feature type="region of interest" description="Disordered" evidence="1">
    <location>
        <begin position="200"/>
        <end position="240"/>
    </location>
</feature>
<sequence length="240" mass="26133">ANAWMLPLGCPSHQRGRTNHPSPELSGGECYELDSERRVVLVRRRHDEDDKGSRKKQKKQTSDPRLLSSTAFYASHPSLPGTLTSSGSSPQRPHDKGEGPILNKTRDSSSLAQLPLLRHRQPFFCIEDSPPSPRDGGESVMNLSDLELAQIPFADDSSAEEDIYLESSSSPPPHKHNDTFTIHDETSCCCSDSVVIISSSSDSKDVSSSRGGPPSRGASFKFPNVYLNVSTSPPPPPPQD</sequence>
<evidence type="ECO:0000313" key="2">
    <source>
        <dbReference type="EMBL" id="QQP56634.1"/>
    </source>
</evidence>
<organism evidence="2 3">
    <name type="scientific">Caligus rogercresseyi</name>
    <name type="common">Sea louse</name>
    <dbReference type="NCBI Taxonomy" id="217165"/>
    <lineage>
        <taxon>Eukaryota</taxon>
        <taxon>Metazoa</taxon>
        <taxon>Ecdysozoa</taxon>
        <taxon>Arthropoda</taxon>
        <taxon>Crustacea</taxon>
        <taxon>Multicrustacea</taxon>
        <taxon>Hexanauplia</taxon>
        <taxon>Copepoda</taxon>
        <taxon>Siphonostomatoida</taxon>
        <taxon>Caligidae</taxon>
        <taxon>Caligus</taxon>
    </lineage>
</organism>
<feature type="compositionally biased region" description="Basic and acidic residues" evidence="1">
    <location>
        <begin position="43"/>
        <end position="52"/>
    </location>
</feature>
<feature type="compositionally biased region" description="Low complexity" evidence="1">
    <location>
        <begin position="208"/>
        <end position="217"/>
    </location>
</feature>
<feature type="region of interest" description="Disordered" evidence="1">
    <location>
        <begin position="153"/>
        <end position="182"/>
    </location>
</feature>